<protein>
    <submittedName>
        <fullName evidence="1">Polygalacturonase protein</fullName>
        <ecNumber evidence="1">3.2.1.15</ecNumber>
    </submittedName>
</protein>
<feature type="non-terminal residue" evidence="1">
    <location>
        <position position="1"/>
    </location>
</feature>
<reference evidence="2" key="1">
    <citation type="journal article" date="2022" name="Nat. Commun.">
        <title>Chromosome evolution and the genetic basis of agronomically important traits in greater yam.</title>
        <authorList>
            <person name="Bredeson J.V."/>
            <person name="Lyons J.B."/>
            <person name="Oniyinde I.O."/>
            <person name="Okereke N.R."/>
            <person name="Kolade O."/>
            <person name="Nnabue I."/>
            <person name="Nwadili C.O."/>
            <person name="Hribova E."/>
            <person name="Parker M."/>
            <person name="Nwogha J."/>
            <person name="Shu S."/>
            <person name="Carlson J."/>
            <person name="Kariba R."/>
            <person name="Muthemba S."/>
            <person name="Knop K."/>
            <person name="Barton G.J."/>
            <person name="Sherwood A.V."/>
            <person name="Lopez-Montes A."/>
            <person name="Asiedu R."/>
            <person name="Jamnadass R."/>
            <person name="Muchugi A."/>
            <person name="Goodstein D."/>
            <person name="Egesi C.N."/>
            <person name="Featherston J."/>
            <person name="Asfaw A."/>
            <person name="Simpson G.G."/>
            <person name="Dolezel J."/>
            <person name="Hendre P.S."/>
            <person name="Van Deynze A."/>
            <person name="Kumar P.L."/>
            <person name="Obidiegwu J.E."/>
            <person name="Bhattacharjee R."/>
            <person name="Rokhsar D.S."/>
        </authorList>
    </citation>
    <scope>NUCLEOTIDE SEQUENCE [LARGE SCALE GENOMIC DNA]</scope>
    <source>
        <strain evidence="2">cv. TDa95/00328</strain>
    </source>
</reference>
<keyword evidence="1" id="KW-0326">Glycosidase</keyword>
<dbReference type="Proteomes" id="UP000827976">
    <property type="component" value="Chromosome 16"/>
</dbReference>
<comment type="caution">
    <text evidence="1">The sequence shown here is derived from an EMBL/GenBank/DDBJ whole genome shotgun (WGS) entry which is preliminary data.</text>
</comment>
<dbReference type="EC" id="3.2.1.15" evidence="1"/>
<keyword evidence="2" id="KW-1185">Reference proteome</keyword>
<dbReference type="EMBL" id="CM037026">
    <property type="protein sequence ID" value="KAH7660313.1"/>
    <property type="molecule type" value="Genomic_DNA"/>
</dbReference>
<accession>A0ACB7UJ81</accession>
<evidence type="ECO:0000313" key="2">
    <source>
        <dbReference type="Proteomes" id="UP000827976"/>
    </source>
</evidence>
<proteinExistence type="predicted"/>
<keyword evidence="1" id="KW-0378">Hydrolase</keyword>
<sequence>VVNGQDQSINVFNVKDYGAVANGQHNDTEAFDLAWREACEAEGEKKVRVPEGCYFVGPMTFQGPCNGSMMVEVKGLLLAPTNLSVYNPTQSPATWLEFRHLNNIHLYGDGVFDGQGHSAWSHPYIQRPYVTLTLTHSLGFRYVSNGTVRGVSLVNGKSLHLLIYECDNFIVDALTINSPADSPNTDGIHVAQSTDVVVANSTIGSGDDCIAFLEGAANVNVSNITCGPGHGISVGSLGSYLHEEDVVNLTISNCTFNGTDNGLRIKTWQSSPSISYASHFLFENISMSNISNPIIIDQQYCPLGNCNTTTPSKVKISCVQFRNIHGTYRNTVAIKLTCSKDYPCSDVELANINLEYIGKKKPEPNWCANVWGNSTGTVQPPPCI</sequence>
<evidence type="ECO:0000313" key="1">
    <source>
        <dbReference type="EMBL" id="KAH7660313.1"/>
    </source>
</evidence>
<gene>
    <name evidence="1" type="ORF">IHE45_16G090700</name>
</gene>
<organism evidence="1 2">
    <name type="scientific">Dioscorea alata</name>
    <name type="common">Purple yam</name>
    <dbReference type="NCBI Taxonomy" id="55571"/>
    <lineage>
        <taxon>Eukaryota</taxon>
        <taxon>Viridiplantae</taxon>
        <taxon>Streptophyta</taxon>
        <taxon>Embryophyta</taxon>
        <taxon>Tracheophyta</taxon>
        <taxon>Spermatophyta</taxon>
        <taxon>Magnoliopsida</taxon>
        <taxon>Liliopsida</taxon>
        <taxon>Dioscoreales</taxon>
        <taxon>Dioscoreaceae</taxon>
        <taxon>Dioscorea</taxon>
    </lineage>
</organism>
<name>A0ACB7UJ81_DIOAL</name>